<evidence type="ECO:0000256" key="2">
    <source>
        <dbReference type="SAM" id="Phobius"/>
    </source>
</evidence>
<keyword evidence="2" id="KW-0472">Membrane</keyword>
<protein>
    <submittedName>
        <fullName evidence="3">Uncharacterized protein</fullName>
    </submittedName>
</protein>
<keyword evidence="4" id="KW-1185">Reference proteome</keyword>
<dbReference type="EMBL" id="CP054836">
    <property type="protein sequence ID" value="QKV18458.1"/>
    <property type="molecule type" value="Genomic_DNA"/>
</dbReference>
<evidence type="ECO:0000313" key="3">
    <source>
        <dbReference type="EMBL" id="QKV18458.1"/>
    </source>
</evidence>
<evidence type="ECO:0000313" key="4">
    <source>
        <dbReference type="Proteomes" id="UP000509367"/>
    </source>
</evidence>
<organism evidence="3 4">
    <name type="scientific">Oricola thermophila</name>
    <dbReference type="NCBI Taxonomy" id="2742145"/>
    <lineage>
        <taxon>Bacteria</taxon>
        <taxon>Pseudomonadati</taxon>
        <taxon>Pseudomonadota</taxon>
        <taxon>Alphaproteobacteria</taxon>
        <taxon>Hyphomicrobiales</taxon>
        <taxon>Ahrensiaceae</taxon>
        <taxon>Oricola</taxon>
    </lineage>
</organism>
<name>A0A6N1VCP4_9HYPH</name>
<dbReference type="KEGG" id="orm:HTY61_08335"/>
<feature type="region of interest" description="Disordered" evidence="1">
    <location>
        <begin position="1"/>
        <end position="20"/>
    </location>
</feature>
<dbReference type="AlphaFoldDB" id="A0A6N1VCP4"/>
<reference evidence="3 4" key="1">
    <citation type="submission" date="2020-06" db="EMBL/GenBank/DDBJ databases">
        <title>Oricola thermophila sp. nov. isolated from a tidal sediments.</title>
        <authorList>
            <person name="Kwon K.K."/>
            <person name="Yang S.-H."/>
            <person name="Park M.-J."/>
        </authorList>
    </citation>
    <scope>NUCLEOTIDE SEQUENCE [LARGE SCALE GENOMIC DNA]</scope>
    <source>
        <strain evidence="3 4">MEBiC13590</strain>
    </source>
</reference>
<dbReference type="Proteomes" id="UP000509367">
    <property type="component" value="Chromosome"/>
</dbReference>
<gene>
    <name evidence="3" type="ORF">HTY61_08335</name>
</gene>
<dbReference type="RefSeq" id="WP_175276351.1">
    <property type="nucleotide sequence ID" value="NZ_CP054836.1"/>
</dbReference>
<evidence type="ECO:0000256" key="1">
    <source>
        <dbReference type="SAM" id="MobiDB-lite"/>
    </source>
</evidence>
<proteinExistence type="predicted"/>
<feature type="transmembrane region" description="Helical" evidence="2">
    <location>
        <begin position="45"/>
        <end position="63"/>
    </location>
</feature>
<accession>A0A6N1VCP4</accession>
<sequence length="141" mass="15960">MEIEAHGLARADTPAERTDEGSRGALLRRLVIFQLKLFADGMRDLVLSPVSFVVAAFGILFGGRNPHGLFDRLMHVGHLTDEWIDLFGYHAREGKRANLERMIEDVETALREDHARGGVTAEAEKRLRTLAEELRRRRSGR</sequence>
<keyword evidence="2" id="KW-0812">Transmembrane</keyword>
<keyword evidence="2" id="KW-1133">Transmembrane helix</keyword>